<evidence type="ECO:0000256" key="3">
    <source>
        <dbReference type="ARBA" id="ARBA00022777"/>
    </source>
</evidence>
<organism evidence="5 6">
    <name type="scientific">Alcaligenes faecalis</name>
    <dbReference type="NCBI Taxonomy" id="511"/>
    <lineage>
        <taxon>Bacteria</taxon>
        <taxon>Pseudomonadati</taxon>
        <taxon>Pseudomonadota</taxon>
        <taxon>Betaproteobacteria</taxon>
        <taxon>Burkholderiales</taxon>
        <taxon>Alcaligenaceae</taxon>
        <taxon>Alcaligenes</taxon>
    </lineage>
</organism>
<dbReference type="RefSeq" id="WP_063692114.1">
    <property type="nucleotide sequence ID" value="NZ_CAXOJJ010000004.1"/>
</dbReference>
<dbReference type="PANTHER" id="PTHR37419">
    <property type="entry name" value="SERINE/THREONINE-PROTEIN KINASE TOXIN HIPA"/>
    <property type="match status" value="1"/>
</dbReference>
<dbReference type="AlphaFoldDB" id="A0A2U2BJF5"/>
<sequence>MTSKPRNPYSRPPSQVAVFAHIAQSDQGNAFVPAGLLENANSDAPSFTYGKRYVQRQHAIEIDPAALPLTAENGGIQRFTLPGLHEFGGLRDAAPDAWGRRVIENKLKVGSGVLPEVAYLLEAGVDRVGALDIRLTLDSPAKKSAVGEVSLERLLEAADRIENDEDIGEDLADCFEGLGSAGGARPKASIRDESDVLWLAKFPSKSDRACNAVLEAGTLELARAADLCVPPVHIQSVGTARVLFIRRFDRYWAAPGEAPAPGQDSWSPATPEHNASTVEGRIGFCSAMTLMGIDEYEARSSSYQALALKLRERCLPTFIDRDLRELFKRQALNIFANNNDDHLRNHAFIYDVVGKGWRLSPLYDVLPMNTVASERYLHLELGEQGRLATLDNLMTRWAAYFSSRQEAIRALHEVWIVVRAWKPYFEQFDASAQDMDYLEGAFRPLERLASSSLAKELRAFGN</sequence>
<proteinExistence type="inferred from homology"/>
<dbReference type="InterPro" id="IPR012893">
    <property type="entry name" value="HipA-like_C"/>
</dbReference>
<dbReference type="STRING" id="511.UZ73_11545"/>
<accession>A0A2U2BJF5</accession>
<reference evidence="5 6" key="2">
    <citation type="submission" date="2018-05" db="EMBL/GenBank/DDBJ databases">
        <authorList>
            <person name="Lanie J.A."/>
            <person name="Ng W.-L."/>
            <person name="Kazmierczak K.M."/>
            <person name="Andrzejewski T.M."/>
            <person name="Davidsen T.M."/>
            <person name="Wayne K.J."/>
            <person name="Tettelin H."/>
            <person name="Glass J.I."/>
            <person name="Rusch D."/>
            <person name="Podicherti R."/>
            <person name="Tsui H.-C.T."/>
            <person name="Winkler M.E."/>
        </authorList>
    </citation>
    <scope>NUCLEOTIDE SEQUENCE [LARGE SCALE GENOMIC DNA]</scope>
    <source>
        <strain evidence="5 6">YBY</strain>
    </source>
</reference>
<dbReference type="GO" id="GO:0004674">
    <property type="term" value="F:protein serine/threonine kinase activity"/>
    <property type="evidence" value="ECO:0007669"/>
    <property type="project" value="TreeGrafter"/>
</dbReference>
<dbReference type="PANTHER" id="PTHR37419:SF8">
    <property type="entry name" value="TOXIN YJJJ"/>
    <property type="match status" value="1"/>
</dbReference>
<keyword evidence="3" id="KW-0418">Kinase</keyword>
<dbReference type="Pfam" id="PF07804">
    <property type="entry name" value="HipA_C"/>
    <property type="match status" value="1"/>
</dbReference>
<evidence type="ECO:0000313" key="6">
    <source>
        <dbReference type="Proteomes" id="UP000245216"/>
    </source>
</evidence>
<name>A0A2U2BJF5_ALCFA</name>
<dbReference type="GO" id="GO:0005829">
    <property type="term" value="C:cytosol"/>
    <property type="evidence" value="ECO:0007669"/>
    <property type="project" value="TreeGrafter"/>
</dbReference>
<comment type="similarity">
    <text evidence="1">Belongs to the HipA Ser/Thr kinase family.</text>
</comment>
<evidence type="ECO:0000256" key="2">
    <source>
        <dbReference type="ARBA" id="ARBA00022679"/>
    </source>
</evidence>
<evidence type="ECO:0000256" key="1">
    <source>
        <dbReference type="ARBA" id="ARBA00010164"/>
    </source>
</evidence>
<keyword evidence="2" id="KW-0808">Transferase</keyword>
<dbReference type="Proteomes" id="UP000245216">
    <property type="component" value="Unassembled WGS sequence"/>
</dbReference>
<evidence type="ECO:0000259" key="4">
    <source>
        <dbReference type="Pfam" id="PF07804"/>
    </source>
</evidence>
<evidence type="ECO:0000313" key="5">
    <source>
        <dbReference type="EMBL" id="PWE14144.1"/>
    </source>
</evidence>
<dbReference type="InterPro" id="IPR052028">
    <property type="entry name" value="HipA_Ser/Thr_kinase"/>
</dbReference>
<dbReference type="EMBL" id="QEXO01000003">
    <property type="protein sequence ID" value="PWE14144.1"/>
    <property type="molecule type" value="Genomic_DNA"/>
</dbReference>
<gene>
    <name evidence="5" type="ORF">DF183_13440</name>
</gene>
<feature type="domain" description="HipA-like C-terminal" evidence="4">
    <location>
        <begin position="180"/>
        <end position="414"/>
    </location>
</feature>
<reference evidence="5 6" key="1">
    <citation type="submission" date="2018-05" db="EMBL/GenBank/DDBJ databases">
        <title>Genome Sequence of an Efficient Indole-Degrading Bacterium, Alcaligenes sp.YBY.</title>
        <authorList>
            <person name="Yang B."/>
        </authorList>
    </citation>
    <scope>NUCLEOTIDE SEQUENCE [LARGE SCALE GENOMIC DNA]</scope>
    <source>
        <strain evidence="5 6">YBY</strain>
    </source>
</reference>
<protein>
    <submittedName>
        <fullName evidence="5">Type II toxin-antitoxin system HipA family toxin</fullName>
    </submittedName>
</protein>
<comment type="caution">
    <text evidence="5">The sequence shown here is derived from an EMBL/GenBank/DDBJ whole genome shotgun (WGS) entry which is preliminary data.</text>
</comment>